<evidence type="ECO:0000313" key="1">
    <source>
        <dbReference type="EMBL" id="CAF2133600.1"/>
    </source>
</evidence>
<dbReference type="EMBL" id="HG994357">
    <property type="protein sequence ID" value="CAF2133600.1"/>
    <property type="molecule type" value="Genomic_DNA"/>
</dbReference>
<proteinExistence type="predicted"/>
<protein>
    <submittedName>
        <fullName evidence="1">(rape) hypothetical protein</fullName>
    </submittedName>
</protein>
<name>A0A816WI38_BRANA</name>
<organism evidence="1">
    <name type="scientific">Brassica napus</name>
    <name type="common">Rape</name>
    <dbReference type="NCBI Taxonomy" id="3708"/>
    <lineage>
        <taxon>Eukaryota</taxon>
        <taxon>Viridiplantae</taxon>
        <taxon>Streptophyta</taxon>
        <taxon>Embryophyta</taxon>
        <taxon>Tracheophyta</taxon>
        <taxon>Spermatophyta</taxon>
        <taxon>Magnoliopsida</taxon>
        <taxon>eudicotyledons</taxon>
        <taxon>Gunneridae</taxon>
        <taxon>Pentapetalae</taxon>
        <taxon>rosids</taxon>
        <taxon>malvids</taxon>
        <taxon>Brassicales</taxon>
        <taxon>Brassicaceae</taxon>
        <taxon>Brassiceae</taxon>
        <taxon>Brassica</taxon>
    </lineage>
</organism>
<accession>A0A816WI38</accession>
<dbReference type="Proteomes" id="UP001295469">
    <property type="component" value="Chromosome A03"/>
</dbReference>
<sequence length="91" mass="10327">MANGVQLFITFVMISMLIPTGNYLHAIQVLSLLYLPCNPRVTGQCLRVCKRKYKNTVNGTCKDIPPPPPGKRFLKMACECEYMAVEYSRKL</sequence>
<reference evidence="1" key="1">
    <citation type="submission" date="2021-01" db="EMBL/GenBank/DDBJ databases">
        <authorList>
            <consortium name="Genoscope - CEA"/>
            <person name="William W."/>
        </authorList>
    </citation>
    <scope>NUCLEOTIDE SEQUENCE</scope>
</reference>
<gene>
    <name evidence="1" type="ORF">DARMORV10_A03P65760.1</name>
</gene>
<dbReference type="AlphaFoldDB" id="A0A816WI38"/>